<dbReference type="InterPro" id="IPR054208">
    <property type="entry name" value="DUF6914"/>
</dbReference>
<organism evidence="1 2">
    <name type="scientific">Aspergillus transmontanensis</name>
    <dbReference type="NCBI Taxonomy" id="1034304"/>
    <lineage>
        <taxon>Eukaryota</taxon>
        <taxon>Fungi</taxon>
        <taxon>Dikarya</taxon>
        <taxon>Ascomycota</taxon>
        <taxon>Pezizomycotina</taxon>
        <taxon>Eurotiomycetes</taxon>
        <taxon>Eurotiomycetidae</taxon>
        <taxon>Eurotiales</taxon>
        <taxon>Aspergillaceae</taxon>
        <taxon>Aspergillus</taxon>
        <taxon>Aspergillus subgen. Circumdati</taxon>
    </lineage>
</organism>
<dbReference type="EMBL" id="ML738297">
    <property type="protein sequence ID" value="KAE8318469.1"/>
    <property type="molecule type" value="Genomic_DNA"/>
</dbReference>
<evidence type="ECO:0000313" key="1">
    <source>
        <dbReference type="EMBL" id="KAE8318469.1"/>
    </source>
</evidence>
<keyword evidence="2" id="KW-1185">Reference proteome</keyword>
<protein>
    <submittedName>
        <fullName evidence="1">Uncharacterized protein</fullName>
    </submittedName>
</protein>
<name>A0A5N6WF67_9EURO</name>
<dbReference type="AlphaFoldDB" id="A0A5N6WF67"/>
<evidence type="ECO:0000313" key="2">
    <source>
        <dbReference type="Proteomes" id="UP000325433"/>
    </source>
</evidence>
<gene>
    <name evidence="1" type="ORF">BDV41DRAFT_571933</name>
</gene>
<dbReference type="Proteomes" id="UP000325433">
    <property type="component" value="Unassembled WGS sequence"/>
</dbReference>
<proteinExistence type="predicted"/>
<accession>A0A5N6WF67</accession>
<sequence>MPLTPNSFYIALYIRTDLPIPDNFHWALYLHYDETGKKYHITNESTGWMARHAPESAILKSFLLVGLIRIADFPPPSSSSSSPQSVLNEVDQLIRSYDDRVNEIGVTCRTWLLEVLELLRKNGLLCGGKDLDLGVLEREVMDWGNEEAGDAVRNVQPRPVGVSKVCGFAI</sequence>
<reference evidence="2" key="1">
    <citation type="submission" date="2019-04" db="EMBL/GenBank/DDBJ databases">
        <title>Friends and foes A comparative genomics studyof 23 Aspergillus species from section Flavi.</title>
        <authorList>
            <consortium name="DOE Joint Genome Institute"/>
            <person name="Kjaerbolling I."/>
            <person name="Vesth T."/>
            <person name="Frisvad J.C."/>
            <person name="Nybo J.L."/>
            <person name="Theobald S."/>
            <person name="Kildgaard S."/>
            <person name="Isbrandt T."/>
            <person name="Kuo A."/>
            <person name="Sato A."/>
            <person name="Lyhne E.K."/>
            <person name="Kogle M.E."/>
            <person name="Wiebenga A."/>
            <person name="Kun R.S."/>
            <person name="Lubbers R.J."/>
            <person name="Makela M.R."/>
            <person name="Barry K."/>
            <person name="Chovatia M."/>
            <person name="Clum A."/>
            <person name="Daum C."/>
            <person name="Haridas S."/>
            <person name="He G."/>
            <person name="LaButti K."/>
            <person name="Lipzen A."/>
            <person name="Mondo S."/>
            <person name="Riley R."/>
            <person name="Salamov A."/>
            <person name="Simmons B.A."/>
            <person name="Magnuson J.K."/>
            <person name="Henrissat B."/>
            <person name="Mortensen U.H."/>
            <person name="Larsen T.O."/>
            <person name="Devries R.P."/>
            <person name="Grigoriev I.V."/>
            <person name="Machida M."/>
            <person name="Baker S.E."/>
            <person name="Andersen M.R."/>
        </authorList>
    </citation>
    <scope>NUCLEOTIDE SEQUENCE [LARGE SCALE GENOMIC DNA]</scope>
    <source>
        <strain evidence="2">CBS 130015</strain>
    </source>
</reference>
<dbReference type="Pfam" id="PF21858">
    <property type="entry name" value="DUF6914"/>
    <property type="match status" value="1"/>
</dbReference>